<dbReference type="Proteomes" id="UP000237222">
    <property type="component" value="Unassembled WGS sequence"/>
</dbReference>
<evidence type="ECO:0000259" key="2">
    <source>
        <dbReference type="PROSITE" id="PS50937"/>
    </source>
</evidence>
<evidence type="ECO:0000313" key="3">
    <source>
        <dbReference type="EMBL" id="POP51675.1"/>
    </source>
</evidence>
<dbReference type="InterPro" id="IPR009061">
    <property type="entry name" value="DNA-bd_dom_put_sf"/>
</dbReference>
<sequence length="142" mass="15629">MDIGEVAKASGLAPSTLRYYEEIGLIQSSGRKGLRRLFQPKVLQELALISLGKKAGFSLDDIRGMFTQRGPEIDRGQLLEKANELDNKIAELSAIRDGLRHAAACKAANHLEYPSFLRLLRIAGKNRNRATLSKPPAKSSRS</sequence>
<dbReference type="PROSITE" id="PS50937">
    <property type="entry name" value="HTH_MERR_2"/>
    <property type="match status" value="1"/>
</dbReference>
<proteinExistence type="predicted"/>
<dbReference type="Pfam" id="PF13411">
    <property type="entry name" value="MerR_1"/>
    <property type="match status" value="1"/>
</dbReference>
<dbReference type="PANTHER" id="PTHR30204">
    <property type="entry name" value="REDOX-CYCLING DRUG-SENSING TRANSCRIPTIONAL ACTIVATOR SOXR"/>
    <property type="match status" value="1"/>
</dbReference>
<dbReference type="InterPro" id="IPR047057">
    <property type="entry name" value="MerR_fam"/>
</dbReference>
<dbReference type="CDD" id="cd04781">
    <property type="entry name" value="HTH_MerR-like_sg6"/>
    <property type="match status" value="1"/>
</dbReference>
<organism evidence="3 4">
    <name type="scientific">Zhongshania marina</name>
    <dbReference type="NCBI Taxonomy" id="2304603"/>
    <lineage>
        <taxon>Bacteria</taxon>
        <taxon>Pseudomonadati</taxon>
        <taxon>Pseudomonadota</taxon>
        <taxon>Gammaproteobacteria</taxon>
        <taxon>Cellvibrionales</taxon>
        <taxon>Spongiibacteraceae</taxon>
        <taxon>Zhongshania</taxon>
    </lineage>
</organism>
<dbReference type="SUPFAM" id="SSF46955">
    <property type="entry name" value="Putative DNA-binding domain"/>
    <property type="match status" value="1"/>
</dbReference>
<dbReference type="PROSITE" id="PS00552">
    <property type="entry name" value="HTH_MERR_1"/>
    <property type="match status" value="1"/>
</dbReference>
<accession>A0A2S4HCF9</accession>
<keyword evidence="1" id="KW-0238">DNA-binding</keyword>
<dbReference type="EMBL" id="PQGG01000036">
    <property type="protein sequence ID" value="POP51675.1"/>
    <property type="molecule type" value="Genomic_DNA"/>
</dbReference>
<dbReference type="SMART" id="SM00422">
    <property type="entry name" value="HTH_MERR"/>
    <property type="match status" value="1"/>
</dbReference>
<gene>
    <name evidence="3" type="ORF">C0068_16100</name>
</gene>
<protein>
    <submittedName>
        <fullName evidence="3">MerR family transcriptional regulator</fullName>
    </submittedName>
</protein>
<dbReference type="Gene3D" id="1.10.1660.10">
    <property type="match status" value="1"/>
</dbReference>
<name>A0A2S4HCF9_9GAMM</name>
<dbReference type="PANTHER" id="PTHR30204:SF97">
    <property type="entry name" value="MERR FAMILY REGULATORY PROTEIN"/>
    <property type="match status" value="1"/>
</dbReference>
<dbReference type="AlphaFoldDB" id="A0A2S4HCF9"/>
<comment type="caution">
    <text evidence="3">The sequence shown here is derived from an EMBL/GenBank/DDBJ whole genome shotgun (WGS) entry which is preliminary data.</text>
</comment>
<dbReference type="GO" id="GO:0003700">
    <property type="term" value="F:DNA-binding transcription factor activity"/>
    <property type="evidence" value="ECO:0007669"/>
    <property type="project" value="InterPro"/>
</dbReference>
<dbReference type="GO" id="GO:0003677">
    <property type="term" value="F:DNA binding"/>
    <property type="evidence" value="ECO:0007669"/>
    <property type="project" value="UniProtKB-KW"/>
</dbReference>
<evidence type="ECO:0000313" key="4">
    <source>
        <dbReference type="Proteomes" id="UP000237222"/>
    </source>
</evidence>
<dbReference type="OrthoDB" id="9802944at2"/>
<reference evidence="3" key="1">
    <citation type="submission" date="2018-01" db="EMBL/GenBank/DDBJ databases">
        <authorList>
            <person name="Yu X.-D."/>
        </authorList>
    </citation>
    <scope>NUCLEOTIDE SEQUENCE</scope>
    <source>
        <strain evidence="3">ZX-21</strain>
    </source>
</reference>
<feature type="domain" description="HTH merR-type" evidence="2">
    <location>
        <begin position="1"/>
        <end position="68"/>
    </location>
</feature>
<dbReference type="PRINTS" id="PR00040">
    <property type="entry name" value="HTHMERR"/>
</dbReference>
<evidence type="ECO:0000256" key="1">
    <source>
        <dbReference type="ARBA" id="ARBA00023125"/>
    </source>
</evidence>
<dbReference type="RefSeq" id="WP_103685504.1">
    <property type="nucleotide sequence ID" value="NZ_PQGG01000036.1"/>
</dbReference>
<dbReference type="InterPro" id="IPR000551">
    <property type="entry name" value="MerR-type_HTH_dom"/>
</dbReference>